<evidence type="ECO:0000313" key="1">
    <source>
        <dbReference type="EMBL" id="SNB74953.1"/>
    </source>
</evidence>
<sequence length="87" mass="9795">MSQITLMLPDDLSTEIEPYRDRLDELLRLGLRELRKAESLVLLRSGAISIGKAARLAGVPLREMIHYALAHGVHPPIDEEMIHEELA</sequence>
<name>A0A212RR39_9CHLR</name>
<protein>
    <submittedName>
        <fullName evidence="1">Uncharacterized protein family (UPF0175)</fullName>
    </submittedName>
</protein>
<keyword evidence="2" id="KW-1185">Reference proteome</keyword>
<dbReference type="InParanoid" id="A0A212RR39"/>
<proteinExistence type="predicted"/>
<organism evidence="1 2">
    <name type="scientific">Thermoflexus hugenholtzii JAD2</name>
    <dbReference type="NCBI Taxonomy" id="877466"/>
    <lineage>
        <taxon>Bacteria</taxon>
        <taxon>Bacillati</taxon>
        <taxon>Chloroflexota</taxon>
        <taxon>Thermoflexia</taxon>
        <taxon>Thermoflexales</taxon>
        <taxon>Thermoflexaceae</taxon>
        <taxon>Thermoflexus</taxon>
    </lineage>
</organism>
<accession>A0A212RR39</accession>
<evidence type="ECO:0000313" key="2">
    <source>
        <dbReference type="Proteomes" id="UP000197025"/>
    </source>
</evidence>
<gene>
    <name evidence="1" type="ORF">SAMN02746019_00018350</name>
</gene>
<dbReference type="Proteomes" id="UP000197025">
    <property type="component" value="Unassembled WGS sequence"/>
</dbReference>
<dbReference type="AlphaFoldDB" id="A0A212RR39"/>
<dbReference type="RefSeq" id="WP_088572356.1">
    <property type="nucleotide sequence ID" value="NZ_FYEK01000075.1"/>
</dbReference>
<reference evidence="2" key="1">
    <citation type="submission" date="2017-06" db="EMBL/GenBank/DDBJ databases">
        <authorList>
            <person name="Varghese N."/>
            <person name="Submissions S."/>
        </authorList>
    </citation>
    <scope>NUCLEOTIDE SEQUENCE [LARGE SCALE GENOMIC DNA]</scope>
    <source>
        <strain evidence="2">JAD2</strain>
    </source>
</reference>
<dbReference type="EMBL" id="FYEK01000075">
    <property type="protein sequence ID" value="SNB74953.1"/>
    <property type="molecule type" value="Genomic_DNA"/>
</dbReference>